<dbReference type="SUPFAM" id="SSF53807">
    <property type="entry name" value="Helical backbone' metal receptor"/>
    <property type="match status" value="1"/>
</dbReference>
<keyword evidence="6" id="KW-0238">DNA-binding</keyword>
<dbReference type="InterPro" id="IPR003313">
    <property type="entry name" value="AraC-bd"/>
</dbReference>
<dbReference type="Pfam" id="PF02311">
    <property type="entry name" value="AraC_binding"/>
    <property type="match status" value="1"/>
</dbReference>
<comment type="similarity">
    <text evidence="2">Belongs to the bacterial solute-binding protein 8 family.</text>
</comment>
<keyword evidence="7" id="KW-0804">Transcription</keyword>
<evidence type="ECO:0000256" key="4">
    <source>
        <dbReference type="ARBA" id="ARBA00022729"/>
    </source>
</evidence>
<protein>
    <submittedName>
        <fullName evidence="10">Helix-turn-helix domain-containing protein</fullName>
    </submittedName>
</protein>
<evidence type="ECO:0000259" key="9">
    <source>
        <dbReference type="PROSITE" id="PS50983"/>
    </source>
</evidence>
<accession>A0ABU9DGF6</accession>
<dbReference type="Proteomes" id="UP001469365">
    <property type="component" value="Unassembled WGS sequence"/>
</dbReference>
<dbReference type="InterPro" id="IPR002491">
    <property type="entry name" value="ABC_transptr_periplasmic_BD"/>
</dbReference>
<evidence type="ECO:0000256" key="7">
    <source>
        <dbReference type="ARBA" id="ARBA00023163"/>
    </source>
</evidence>
<dbReference type="InterPro" id="IPR009057">
    <property type="entry name" value="Homeodomain-like_sf"/>
</dbReference>
<dbReference type="InterPro" id="IPR018060">
    <property type="entry name" value="HTH_AraC"/>
</dbReference>
<keyword evidence="3" id="KW-0813">Transport</keyword>
<dbReference type="SMART" id="SM00342">
    <property type="entry name" value="HTH_ARAC"/>
    <property type="match status" value="1"/>
</dbReference>
<proteinExistence type="inferred from homology"/>
<dbReference type="RefSeq" id="WP_341414311.1">
    <property type="nucleotide sequence ID" value="NZ_JBBPCC010000002.1"/>
</dbReference>
<evidence type="ECO:0000256" key="1">
    <source>
        <dbReference type="ARBA" id="ARBA00004196"/>
    </source>
</evidence>
<dbReference type="SUPFAM" id="SSF51215">
    <property type="entry name" value="Regulatory protein AraC"/>
    <property type="match status" value="1"/>
</dbReference>
<organism evidence="10 11">
    <name type="scientific">Paenibacillus filicis</name>
    <dbReference type="NCBI Taxonomy" id="669464"/>
    <lineage>
        <taxon>Bacteria</taxon>
        <taxon>Bacillati</taxon>
        <taxon>Bacillota</taxon>
        <taxon>Bacilli</taxon>
        <taxon>Bacillales</taxon>
        <taxon>Paenibacillaceae</taxon>
        <taxon>Paenibacillus</taxon>
    </lineage>
</organism>
<evidence type="ECO:0000256" key="6">
    <source>
        <dbReference type="ARBA" id="ARBA00023125"/>
    </source>
</evidence>
<dbReference type="PROSITE" id="PS50983">
    <property type="entry name" value="FE_B12_PBP"/>
    <property type="match status" value="1"/>
</dbReference>
<dbReference type="EMBL" id="JBBPCC010000002">
    <property type="protein sequence ID" value="MEK8127257.1"/>
    <property type="molecule type" value="Genomic_DNA"/>
</dbReference>
<dbReference type="InterPro" id="IPR051313">
    <property type="entry name" value="Bact_iron-sidero_bind"/>
</dbReference>
<evidence type="ECO:0000256" key="2">
    <source>
        <dbReference type="ARBA" id="ARBA00008814"/>
    </source>
</evidence>
<comment type="subcellular location">
    <subcellularLocation>
        <location evidence="1">Cell envelope</location>
    </subcellularLocation>
</comment>
<comment type="caution">
    <text evidence="10">The sequence shown here is derived from an EMBL/GenBank/DDBJ whole genome shotgun (WGS) entry which is preliminary data.</text>
</comment>
<dbReference type="PROSITE" id="PS01124">
    <property type="entry name" value="HTH_ARAC_FAMILY_2"/>
    <property type="match status" value="1"/>
</dbReference>
<keyword evidence="11" id="KW-1185">Reference proteome</keyword>
<dbReference type="Gene3D" id="3.40.50.1980">
    <property type="entry name" value="Nitrogenase molybdenum iron protein domain"/>
    <property type="match status" value="2"/>
</dbReference>
<dbReference type="SUPFAM" id="SSF46689">
    <property type="entry name" value="Homeodomain-like"/>
    <property type="match status" value="2"/>
</dbReference>
<dbReference type="Pfam" id="PF01497">
    <property type="entry name" value="Peripla_BP_2"/>
    <property type="match status" value="1"/>
</dbReference>
<evidence type="ECO:0000256" key="3">
    <source>
        <dbReference type="ARBA" id="ARBA00022448"/>
    </source>
</evidence>
<evidence type="ECO:0000256" key="5">
    <source>
        <dbReference type="ARBA" id="ARBA00023015"/>
    </source>
</evidence>
<name>A0ABU9DGF6_9BACL</name>
<reference evidence="10 11" key="1">
    <citation type="submission" date="2024-04" db="EMBL/GenBank/DDBJ databases">
        <title>draft genome sequnece of Paenibacillus filicis.</title>
        <authorList>
            <person name="Kim D.-U."/>
        </authorList>
    </citation>
    <scope>NUCLEOTIDE SEQUENCE [LARGE SCALE GENOMIC DNA]</scope>
    <source>
        <strain evidence="10 11">KACC14197</strain>
    </source>
</reference>
<dbReference type="PANTHER" id="PTHR30532">
    <property type="entry name" value="IRON III DICITRATE-BINDING PERIPLASMIC PROTEIN"/>
    <property type="match status" value="1"/>
</dbReference>
<keyword evidence="4" id="KW-0732">Signal</keyword>
<evidence type="ECO:0000259" key="8">
    <source>
        <dbReference type="PROSITE" id="PS01124"/>
    </source>
</evidence>
<dbReference type="Gene3D" id="1.10.10.60">
    <property type="entry name" value="Homeodomain-like"/>
    <property type="match status" value="2"/>
</dbReference>
<dbReference type="PANTHER" id="PTHR30532:SF21">
    <property type="entry name" value="SIDEROPHORE-BINDING LIPOPROTEIN YFIY-RELATED"/>
    <property type="match status" value="1"/>
</dbReference>
<dbReference type="Pfam" id="PF12833">
    <property type="entry name" value="HTH_18"/>
    <property type="match status" value="1"/>
</dbReference>
<evidence type="ECO:0000313" key="11">
    <source>
        <dbReference type="Proteomes" id="UP001469365"/>
    </source>
</evidence>
<keyword evidence="5" id="KW-0805">Transcription regulation</keyword>
<feature type="domain" description="Fe/B12 periplasmic-binding" evidence="9">
    <location>
        <begin position="278"/>
        <end position="542"/>
    </location>
</feature>
<evidence type="ECO:0000313" key="10">
    <source>
        <dbReference type="EMBL" id="MEK8127257.1"/>
    </source>
</evidence>
<sequence>MPIPPPTDRDDKDTPLFQFLDISELGDGTDELTRPAFIETYTLLLLTGGRGSLTADGQVHTMEPDKCLLLSPGMLVEADEYEPLEGYQLRFEALRQQGQTGGERIFQAAGNVFDCGVDIPKAWFRELHHLALPLMESCKLPAEQRRHRDQLFFYKLVYQLTDIVPEQGDPDSWSAIRRTIQAMESRYGEPLSRDELAGIAGMSPWHYSHLFKSMTGLSPHRYLADIRLRRAKELLRRGLGPRDVAIQVGFGDDSHFRRKFRESVGLSPSAFASRKPEKVATVSYHYAAHLLALGIVPYAAPVHREREQHRSDYHDLIQVHMLRRKRMPAELWRSNIQSLARAKPEMIVCDELLTSEIDEQLRKIAPIAVVPWMGDRWRGHFRQIAAIVGKQKEVEHWIAEYDRRADEAGTAIRRCIGEQTVALMHIMLGELLVYGKRNGGAVLFEDLRLRPAYETDSISVFRVLPRAELVRFDADYVLIVVDQDPASLMAWEKLQQEDAWMAVQAVRNGRVKLIPEAPWLEYSPFAHDLVLEEARRLFAGDC</sequence>
<dbReference type="InterPro" id="IPR037923">
    <property type="entry name" value="HTH-like"/>
</dbReference>
<gene>
    <name evidence="10" type="ORF">WMW72_04955</name>
</gene>
<feature type="domain" description="HTH araC/xylS-type" evidence="8">
    <location>
        <begin position="177"/>
        <end position="274"/>
    </location>
</feature>